<dbReference type="AlphaFoldDB" id="A0A9Q8ZJG8"/>
<dbReference type="Proteomes" id="UP001056012">
    <property type="component" value="Chromosome 8"/>
</dbReference>
<dbReference type="PANTHER" id="PTHR10980">
    <property type="entry name" value="RHO GDP-DISSOCIATION INHIBITOR"/>
    <property type="match status" value="1"/>
</dbReference>
<evidence type="ECO:0000256" key="2">
    <source>
        <dbReference type="ARBA" id="ARBA00009758"/>
    </source>
</evidence>
<dbReference type="Gene3D" id="2.70.50.30">
    <property type="entry name" value="Coagulation Factor XIII, subunit A, domain 1"/>
    <property type="match status" value="1"/>
</dbReference>
<dbReference type="SUPFAM" id="SSF81296">
    <property type="entry name" value="E set domains"/>
    <property type="match status" value="1"/>
</dbReference>
<dbReference type="GO" id="GO:0005094">
    <property type="term" value="F:Rho GDP-dissociation inhibitor activity"/>
    <property type="evidence" value="ECO:0007669"/>
    <property type="project" value="InterPro"/>
</dbReference>
<dbReference type="FunFam" id="2.70.50.30:FF:000004">
    <property type="entry name" value="Rho GDP-dissociation inhibitor 1"/>
    <property type="match status" value="1"/>
</dbReference>
<dbReference type="GO" id="GO:0016020">
    <property type="term" value="C:membrane"/>
    <property type="evidence" value="ECO:0007669"/>
    <property type="project" value="TreeGrafter"/>
</dbReference>
<evidence type="ECO:0000256" key="1">
    <source>
        <dbReference type="ARBA" id="ARBA00004496"/>
    </source>
</evidence>
<dbReference type="GO" id="GO:0007266">
    <property type="term" value="P:Rho protein signal transduction"/>
    <property type="evidence" value="ECO:0007669"/>
    <property type="project" value="InterPro"/>
</dbReference>
<keyword evidence="4" id="KW-0963">Cytoplasm</keyword>
<dbReference type="InterPro" id="IPR014756">
    <property type="entry name" value="Ig_E-set"/>
</dbReference>
<comment type="similarity">
    <text evidence="2">Belongs to the Rho GDI family.</text>
</comment>
<reference evidence="5" key="1">
    <citation type="submission" date="2021-12" db="EMBL/GenBank/DDBJ databases">
        <title>Curvularia clavata genome.</title>
        <authorList>
            <person name="Cao Y."/>
        </authorList>
    </citation>
    <scope>NUCLEOTIDE SEQUENCE</scope>
    <source>
        <strain evidence="5">Yc1106</strain>
    </source>
</reference>
<name>A0A9Q8ZJG8_CURCL</name>
<evidence type="ECO:0000313" key="5">
    <source>
        <dbReference type="EMBL" id="USP82850.1"/>
    </source>
</evidence>
<dbReference type="InterPro" id="IPR024792">
    <property type="entry name" value="RhoGDI_dom_sf"/>
</dbReference>
<dbReference type="EMBL" id="CP089281">
    <property type="protein sequence ID" value="USP82850.1"/>
    <property type="molecule type" value="Genomic_DNA"/>
</dbReference>
<dbReference type="VEuPathDB" id="FungiDB:yc1106_10124"/>
<evidence type="ECO:0000256" key="3">
    <source>
        <dbReference type="ARBA" id="ARBA00022468"/>
    </source>
</evidence>
<organism evidence="5 6">
    <name type="scientific">Curvularia clavata</name>
    <dbReference type="NCBI Taxonomy" id="95742"/>
    <lineage>
        <taxon>Eukaryota</taxon>
        <taxon>Fungi</taxon>
        <taxon>Dikarya</taxon>
        <taxon>Ascomycota</taxon>
        <taxon>Pezizomycotina</taxon>
        <taxon>Dothideomycetes</taxon>
        <taxon>Pleosporomycetidae</taxon>
        <taxon>Pleosporales</taxon>
        <taxon>Pleosporineae</taxon>
        <taxon>Pleosporaceae</taxon>
        <taxon>Curvularia</taxon>
    </lineage>
</organism>
<gene>
    <name evidence="5" type="ORF">yc1106_10124</name>
</gene>
<dbReference type="PANTHER" id="PTHR10980:SF3">
    <property type="entry name" value="LD16419P"/>
    <property type="match status" value="1"/>
</dbReference>
<sequence length="164" mass="18839">MGDPSDSPRCILLSLGLEVEGRPDVVIDLRAPGAVEELEQKSFTIKEGTEYRIKMQFKVQHETLSGLRYVYKISRKGVGVDKSEEMMGSFPPNTETTPFYEKTCIYVIPYYYLTFLTYLLVASDEAPSGALYRGHYKVLSEVVDDDKKTHLQFNWSYDIKKDWS</sequence>
<dbReference type="InterPro" id="IPR000406">
    <property type="entry name" value="Rho_GDI"/>
</dbReference>
<dbReference type="OrthoDB" id="1683373at2759"/>
<proteinExistence type="inferred from homology"/>
<keyword evidence="3" id="KW-0343">GTPase activation</keyword>
<dbReference type="GO" id="GO:0005096">
    <property type="term" value="F:GTPase activator activity"/>
    <property type="evidence" value="ECO:0007669"/>
    <property type="project" value="UniProtKB-KW"/>
</dbReference>
<comment type="subcellular location">
    <subcellularLocation>
        <location evidence="1">Cytoplasm</location>
    </subcellularLocation>
</comment>
<dbReference type="GO" id="GO:0005829">
    <property type="term" value="C:cytosol"/>
    <property type="evidence" value="ECO:0007669"/>
    <property type="project" value="TreeGrafter"/>
</dbReference>
<dbReference type="Pfam" id="PF02115">
    <property type="entry name" value="Rho_GDI"/>
    <property type="match status" value="1"/>
</dbReference>
<evidence type="ECO:0000256" key="4">
    <source>
        <dbReference type="ARBA" id="ARBA00022490"/>
    </source>
</evidence>
<protein>
    <submittedName>
        <fullName evidence="5">Uncharacterized protein</fullName>
    </submittedName>
</protein>
<keyword evidence="6" id="KW-1185">Reference proteome</keyword>
<evidence type="ECO:0000313" key="6">
    <source>
        <dbReference type="Proteomes" id="UP001056012"/>
    </source>
</evidence>
<accession>A0A9Q8ZJG8</accession>